<feature type="transmembrane region" description="Helical" evidence="8">
    <location>
        <begin position="323"/>
        <end position="346"/>
    </location>
</feature>
<feature type="transmembrane region" description="Helical" evidence="8">
    <location>
        <begin position="479"/>
        <end position="502"/>
    </location>
</feature>
<evidence type="ECO:0000256" key="5">
    <source>
        <dbReference type="ARBA" id="ARBA00022989"/>
    </source>
</evidence>
<dbReference type="Pfam" id="PF07690">
    <property type="entry name" value="MFS_1"/>
    <property type="match status" value="1"/>
</dbReference>
<name>A0A9X2JYZ7_9ACTN</name>
<dbReference type="GO" id="GO:0005886">
    <property type="term" value="C:plasma membrane"/>
    <property type="evidence" value="ECO:0007669"/>
    <property type="project" value="UniProtKB-SubCell"/>
</dbReference>
<keyword evidence="4 8" id="KW-0812">Transmembrane</keyword>
<evidence type="ECO:0000313" key="11">
    <source>
        <dbReference type="Proteomes" id="UP001139648"/>
    </source>
</evidence>
<dbReference type="EMBL" id="JAMZEB010000001">
    <property type="protein sequence ID" value="MCP2353215.1"/>
    <property type="molecule type" value="Genomic_DNA"/>
</dbReference>
<keyword evidence="11" id="KW-1185">Reference proteome</keyword>
<feature type="transmembrane region" description="Helical" evidence="8">
    <location>
        <begin position="233"/>
        <end position="252"/>
    </location>
</feature>
<feature type="transmembrane region" description="Helical" evidence="8">
    <location>
        <begin position="75"/>
        <end position="98"/>
    </location>
</feature>
<feature type="transmembrane region" description="Helical" evidence="8">
    <location>
        <begin position="386"/>
        <end position="404"/>
    </location>
</feature>
<evidence type="ECO:0000256" key="3">
    <source>
        <dbReference type="ARBA" id="ARBA00022475"/>
    </source>
</evidence>
<keyword evidence="2" id="KW-0813">Transport</keyword>
<feature type="transmembrane region" description="Helical" evidence="8">
    <location>
        <begin position="410"/>
        <end position="435"/>
    </location>
</feature>
<evidence type="ECO:0000313" key="10">
    <source>
        <dbReference type="EMBL" id="MCP2353215.1"/>
    </source>
</evidence>
<gene>
    <name evidence="10" type="ORF">HD597_000235</name>
</gene>
<keyword evidence="6 8" id="KW-0472">Membrane</keyword>
<evidence type="ECO:0000256" key="1">
    <source>
        <dbReference type="ARBA" id="ARBA00004651"/>
    </source>
</evidence>
<accession>A0A9X2JYZ7</accession>
<dbReference type="Gene3D" id="1.20.1720.10">
    <property type="entry name" value="Multidrug resistance protein D"/>
    <property type="match status" value="1"/>
</dbReference>
<evidence type="ECO:0000256" key="2">
    <source>
        <dbReference type="ARBA" id="ARBA00022448"/>
    </source>
</evidence>
<dbReference type="Proteomes" id="UP001139648">
    <property type="component" value="Unassembled WGS sequence"/>
</dbReference>
<dbReference type="PANTHER" id="PTHR42718:SF46">
    <property type="entry name" value="BLR6921 PROTEIN"/>
    <property type="match status" value="1"/>
</dbReference>
<feature type="transmembrane region" description="Helical" evidence="8">
    <location>
        <begin position="167"/>
        <end position="189"/>
    </location>
</feature>
<dbReference type="InterPro" id="IPR020846">
    <property type="entry name" value="MFS_dom"/>
</dbReference>
<reference evidence="10" key="1">
    <citation type="submission" date="2022-06" db="EMBL/GenBank/DDBJ databases">
        <title>Sequencing the genomes of 1000 actinobacteria strains.</title>
        <authorList>
            <person name="Klenk H.-P."/>
        </authorList>
    </citation>
    <scope>NUCLEOTIDE SEQUENCE</scope>
    <source>
        <strain evidence="10">DSM 46694</strain>
    </source>
</reference>
<keyword evidence="3" id="KW-1003">Cell membrane</keyword>
<feature type="transmembrane region" description="Helical" evidence="8">
    <location>
        <begin position="288"/>
        <end position="311"/>
    </location>
</feature>
<protein>
    <submittedName>
        <fullName evidence="10">MFS family permease</fullName>
    </submittedName>
</protein>
<dbReference type="RefSeq" id="WP_253739666.1">
    <property type="nucleotide sequence ID" value="NZ_BAABKA010000052.1"/>
</dbReference>
<dbReference type="SUPFAM" id="SSF103473">
    <property type="entry name" value="MFS general substrate transporter"/>
    <property type="match status" value="1"/>
</dbReference>
<evidence type="ECO:0000256" key="6">
    <source>
        <dbReference type="ARBA" id="ARBA00023136"/>
    </source>
</evidence>
<dbReference type="GO" id="GO:0022857">
    <property type="term" value="F:transmembrane transporter activity"/>
    <property type="evidence" value="ECO:0007669"/>
    <property type="project" value="InterPro"/>
</dbReference>
<dbReference type="InterPro" id="IPR011701">
    <property type="entry name" value="MFS"/>
</dbReference>
<comment type="caution">
    <text evidence="10">The sequence shown here is derived from an EMBL/GenBank/DDBJ whole genome shotgun (WGS) entry which is preliminary data.</text>
</comment>
<dbReference type="InterPro" id="IPR036259">
    <property type="entry name" value="MFS_trans_sf"/>
</dbReference>
<dbReference type="PROSITE" id="PS50850">
    <property type="entry name" value="MFS"/>
    <property type="match status" value="1"/>
</dbReference>
<feature type="transmembrane region" description="Helical" evidence="8">
    <location>
        <begin position="264"/>
        <end position="282"/>
    </location>
</feature>
<dbReference type="AlphaFoldDB" id="A0A9X2JYZ7"/>
<sequence length="523" mass="54766">MPPGKPRLPPHASRPTAIGGRCETDPRQRPETASPIDRPRLMACCPHPMSQALEGNLFLSTVTASPPRFTGRQRLILLVLFGAGFMLSADFSILNVALPEVGEGVGLEASALPWIASAYALPAAGCTLLFGRLADLFGRRRLFLAGMVVLAVASLLGGFATTPETLLAARALQGLSTALSVPASLSLLTTTFQEGATRDRVLGLNGALMSGGFTVGALLGGTLVSLLSWRTAFFINVPVAVIILVLTPLLISESKVPDRVKLDVPGAITVTGGLLAAVYAIIERSVLAGVIGVVLLAVFWRIELRAVAPLAPLRILKRPSVTWGNYAGLVIFTMETAMIFLMTLYLQNVLGFDPLLTGLIFGIPGLAAVLAGPVAGRLIGRYGYRVVLPAGLAVQGLATIPLIFVDADRISLALLLPALFIGFFGHVTSIVAYTVTGTSGLPNEEQGLATGLTTMTQNVALTIGIPILSAIAATQSTELIGIHLALTINVIFTLVSVILIWAGLRPRPGRRTTAPASLAMDDA</sequence>
<feature type="transmembrane region" description="Helical" evidence="8">
    <location>
        <begin position="201"/>
        <end position="227"/>
    </location>
</feature>
<keyword evidence="5 8" id="KW-1133">Transmembrane helix</keyword>
<dbReference type="PANTHER" id="PTHR42718">
    <property type="entry name" value="MAJOR FACILITATOR SUPERFAMILY MULTIDRUG TRANSPORTER MFSC"/>
    <property type="match status" value="1"/>
</dbReference>
<feature type="region of interest" description="Disordered" evidence="7">
    <location>
        <begin position="1"/>
        <end position="40"/>
    </location>
</feature>
<feature type="transmembrane region" description="Helical" evidence="8">
    <location>
        <begin position="110"/>
        <end position="130"/>
    </location>
</feature>
<proteinExistence type="predicted"/>
<feature type="transmembrane region" description="Helical" evidence="8">
    <location>
        <begin position="358"/>
        <end position="379"/>
    </location>
</feature>
<dbReference type="Gene3D" id="1.20.1250.20">
    <property type="entry name" value="MFS general substrate transporter like domains"/>
    <property type="match status" value="1"/>
</dbReference>
<comment type="subcellular location">
    <subcellularLocation>
        <location evidence="1">Cell membrane</location>
        <topology evidence="1">Multi-pass membrane protein</topology>
    </subcellularLocation>
</comment>
<feature type="transmembrane region" description="Helical" evidence="8">
    <location>
        <begin position="142"/>
        <end position="161"/>
    </location>
</feature>
<evidence type="ECO:0000256" key="8">
    <source>
        <dbReference type="SAM" id="Phobius"/>
    </source>
</evidence>
<organism evidence="10 11">
    <name type="scientific">Nonomuraea thailandensis</name>
    <dbReference type="NCBI Taxonomy" id="1188745"/>
    <lineage>
        <taxon>Bacteria</taxon>
        <taxon>Bacillati</taxon>
        <taxon>Actinomycetota</taxon>
        <taxon>Actinomycetes</taxon>
        <taxon>Streptosporangiales</taxon>
        <taxon>Streptosporangiaceae</taxon>
        <taxon>Nonomuraea</taxon>
    </lineage>
</organism>
<evidence type="ECO:0000256" key="7">
    <source>
        <dbReference type="SAM" id="MobiDB-lite"/>
    </source>
</evidence>
<feature type="domain" description="Major facilitator superfamily (MFS) profile" evidence="9">
    <location>
        <begin position="76"/>
        <end position="508"/>
    </location>
</feature>
<evidence type="ECO:0000259" key="9">
    <source>
        <dbReference type="PROSITE" id="PS50850"/>
    </source>
</evidence>
<dbReference type="CDD" id="cd17321">
    <property type="entry name" value="MFS_MMR_MDR_like"/>
    <property type="match status" value="1"/>
</dbReference>
<evidence type="ECO:0000256" key="4">
    <source>
        <dbReference type="ARBA" id="ARBA00022692"/>
    </source>
</evidence>
<feature type="transmembrane region" description="Helical" evidence="8">
    <location>
        <begin position="447"/>
        <end position="473"/>
    </location>
</feature>